<keyword evidence="2 8" id="KW-1134">Transmembrane beta strand</keyword>
<dbReference type="InterPro" id="IPR000184">
    <property type="entry name" value="Bac_surfAg_D15"/>
</dbReference>
<keyword evidence="4 8" id="KW-0732">Signal</keyword>
<dbReference type="Pfam" id="PF01103">
    <property type="entry name" value="Omp85"/>
    <property type="match status" value="1"/>
</dbReference>
<comment type="subunit">
    <text evidence="8">Part of the Bam complex.</text>
</comment>
<evidence type="ECO:0000256" key="1">
    <source>
        <dbReference type="ARBA" id="ARBA00004370"/>
    </source>
</evidence>
<keyword evidence="12" id="KW-1185">Reference proteome</keyword>
<dbReference type="HAMAP" id="MF_01430">
    <property type="entry name" value="OM_assembly_BamA"/>
    <property type="match status" value="1"/>
</dbReference>
<evidence type="ECO:0000259" key="10">
    <source>
        <dbReference type="PROSITE" id="PS51779"/>
    </source>
</evidence>
<keyword evidence="6 8" id="KW-0472">Membrane</keyword>
<comment type="caution">
    <text evidence="11">The sequence shown here is derived from an EMBL/GenBank/DDBJ whole genome shotgun (WGS) entry which is preliminary data.</text>
</comment>
<dbReference type="NCBIfam" id="TIGR03303">
    <property type="entry name" value="OM_YaeT"/>
    <property type="match status" value="1"/>
</dbReference>
<evidence type="ECO:0000256" key="8">
    <source>
        <dbReference type="HAMAP-Rule" id="MF_01430"/>
    </source>
</evidence>
<comment type="subcellular location">
    <subcellularLocation>
        <location evidence="8">Cell outer membrane</location>
    </subcellularLocation>
    <subcellularLocation>
        <location evidence="1">Membrane</location>
    </subcellularLocation>
</comment>
<dbReference type="AlphaFoldDB" id="A0A7Y3RM99"/>
<keyword evidence="3 8" id="KW-0812">Transmembrane</keyword>
<dbReference type="PANTHER" id="PTHR12815:SF23">
    <property type="entry name" value="OUTER MEMBRANE PROTEIN ASSEMBLY FACTOR BAMA"/>
    <property type="match status" value="1"/>
</dbReference>
<protein>
    <recommendedName>
        <fullName evidence="8 9">Outer membrane protein assembly factor BamA</fullName>
    </recommendedName>
</protein>
<organism evidence="11 12">
    <name type="scientific">Parvularcula mediterranea</name>
    <dbReference type="NCBI Taxonomy" id="2732508"/>
    <lineage>
        <taxon>Bacteria</taxon>
        <taxon>Pseudomonadati</taxon>
        <taxon>Pseudomonadota</taxon>
        <taxon>Alphaproteobacteria</taxon>
        <taxon>Parvularculales</taxon>
        <taxon>Parvularculaceae</taxon>
        <taxon>Parvularcula</taxon>
    </lineage>
</organism>
<dbReference type="InterPro" id="IPR039910">
    <property type="entry name" value="D15-like"/>
</dbReference>
<evidence type="ECO:0000256" key="7">
    <source>
        <dbReference type="ARBA" id="ARBA00023237"/>
    </source>
</evidence>
<dbReference type="InterPro" id="IPR010827">
    <property type="entry name" value="BamA/TamA_POTRA"/>
</dbReference>
<feature type="domain" description="POTRA" evidence="10">
    <location>
        <begin position="91"/>
        <end position="168"/>
    </location>
</feature>
<evidence type="ECO:0000256" key="9">
    <source>
        <dbReference type="NCBIfam" id="TIGR03303"/>
    </source>
</evidence>
<dbReference type="Gene3D" id="2.40.160.50">
    <property type="entry name" value="membrane protein fhac: a member of the omp85/tpsb transporter family"/>
    <property type="match status" value="1"/>
</dbReference>
<sequence length="903" mass="100305">MAAAQQPRVQGPTQVNENYSLVVRTIEVSGNQRIEAGTVRSYLPVEPGMQVGSLEIDNALKSLFATGLFEDASVVFDPRRGVLEVEVVENPIVNRVVFLGNRRTDSDKFEEEIQLEPRAVYTRAKAQADAQRIIEVYRRAGRFGATVTPKIKRLEQNRVDVVFDIDEGPRTGVKAINFIGNEAFSDAELRGAILTAKSKWWNFFESNDNYDPDRLEYDRQLLREYYSKNGYADFTTVSAVAELTPNKEAFIITFTVEEGPKYTFGNVDVNTTLSKLPGRALRSRVPIRTGTTFNSELLEKSEESLTFAAGFAGYAFVDVRPRLDRNPETRTVDVTFDVNEGPRVYVEEININGNIQTLDHVIRREMRIVEGDAFNRVLIDRSERRVKGLGYFSEVTVEEQPGSAPDRTILDVNVVEQPTGSFQIGGGVSSNDNFIFNVSVEQANLLGRGQYVLLNLQAAQRTTQAQLSITERYFLNRPLRAGASLFLNKTDFEEAGFVSESIGANFNVGFPASEYSSLLLNYGLRFDNLELTQTIPFNMFADDGETPEFQGTELDDEGNQVVVDVPIDEFLVDGTDFEIIRDLILDDAGAVEQQGFIRTDQCNLESQQRNLNCDRNGEFLTSQLGYTFNMDKTNDPIVPSSGFNLSLSQAFAGVGGDVNFHRSTLRSGVYRRLPYNLIGSIKFNGGYIDSFNDDGVRLNDRFFLGGNRGFRGFDVAGVGPRLFGSLATGRFRGRGQSIGARAYAIGTGEILLPLPLPPSYGIRASLFVDGGWVGLTNDIDDELFNVESDRGNFFGPDSLPGGALGTDPFFNEEFYDVVLDDAGEPLTNTEGVLVYTINEEGQAFNTLQLDDPLQNGFDPRVTAGLSINWNSPFGPIQIDLSEAFVVQDYDRPQSFRFSAGSRF</sequence>
<evidence type="ECO:0000256" key="2">
    <source>
        <dbReference type="ARBA" id="ARBA00022452"/>
    </source>
</evidence>
<dbReference type="GO" id="GO:0043165">
    <property type="term" value="P:Gram-negative-bacterium-type cell outer membrane assembly"/>
    <property type="evidence" value="ECO:0007669"/>
    <property type="project" value="UniProtKB-UniRule"/>
</dbReference>
<dbReference type="Proteomes" id="UP000536835">
    <property type="component" value="Unassembled WGS sequence"/>
</dbReference>
<dbReference type="EMBL" id="JABFCX010000003">
    <property type="protein sequence ID" value="NNU16694.1"/>
    <property type="molecule type" value="Genomic_DNA"/>
</dbReference>
<evidence type="ECO:0000313" key="12">
    <source>
        <dbReference type="Proteomes" id="UP000536835"/>
    </source>
</evidence>
<comment type="similarity">
    <text evidence="8">Belongs to the BamA family.</text>
</comment>
<comment type="function">
    <text evidence="8">Part of the outer membrane protein assembly complex, which is involved in assembly and insertion of beta-barrel proteins into the outer membrane.</text>
</comment>
<dbReference type="InterPro" id="IPR023707">
    <property type="entry name" value="OM_assembly_BamA"/>
</dbReference>
<dbReference type="InterPro" id="IPR034746">
    <property type="entry name" value="POTRA"/>
</dbReference>
<accession>A0A7Y3RM99</accession>
<gene>
    <name evidence="8 11" type="primary">bamA</name>
    <name evidence="11" type="ORF">HK107_10210</name>
</gene>
<dbReference type="PROSITE" id="PS51779">
    <property type="entry name" value="POTRA"/>
    <property type="match status" value="3"/>
</dbReference>
<evidence type="ECO:0000256" key="6">
    <source>
        <dbReference type="ARBA" id="ARBA00023136"/>
    </source>
</evidence>
<feature type="domain" description="POTRA" evidence="10">
    <location>
        <begin position="344"/>
        <end position="417"/>
    </location>
</feature>
<dbReference type="Gene3D" id="3.10.20.310">
    <property type="entry name" value="membrane protein fhac"/>
    <property type="match status" value="5"/>
</dbReference>
<dbReference type="GO" id="GO:0009279">
    <property type="term" value="C:cell outer membrane"/>
    <property type="evidence" value="ECO:0007669"/>
    <property type="project" value="UniProtKB-SubCell"/>
</dbReference>
<name>A0A7Y3RM99_9PROT</name>
<dbReference type="PIRSF" id="PIRSF006076">
    <property type="entry name" value="OM_assembly_OMP85"/>
    <property type="match status" value="1"/>
</dbReference>
<keyword evidence="7 8" id="KW-0998">Cell outer membrane</keyword>
<evidence type="ECO:0000256" key="5">
    <source>
        <dbReference type="ARBA" id="ARBA00022737"/>
    </source>
</evidence>
<evidence type="ECO:0000256" key="3">
    <source>
        <dbReference type="ARBA" id="ARBA00022692"/>
    </source>
</evidence>
<proteinExistence type="inferred from homology"/>
<feature type="domain" description="POTRA" evidence="10">
    <location>
        <begin position="21"/>
        <end position="90"/>
    </location>
</feature>
<evidence type="ECO:0000256" key="4">
    <source>
        <dbReference type="ARBA" id="ARBA00022729"/>
    </source>
</evidence>
<keyword evidence="5 8" id="KW-0677">Repeat</keyword>
<dbReference type="GO" id="GO:0051205">
    <property type="term" value="P:protein insertion into membrane"/>
    <property type="evidence" value="ECO:0007669"/>
    <property type="project" value="UniProtKB-UniRule"/>
</dbReference>
<reference evidence="11 12" key="1">
    <citation type="submission" date="2020-05" db="EMBL/GenBank/DDBJ databases">
        <title>Parvularcula mediterraneae sp. nov., isolated from polypropylene straw from shallow seawater of the seashore of Laganas in Zakynthos island, Greece.</title>
        <authorList>
            <person name="Szabo I."/>
            <person name="Al-Omari J."/>
            <person name="Rado J."/>
            <person name="Szerdahelyi G.S."/>
        </authorList>
    </citation>
    <scope>NUCLEOTIDE SEQUENCE [LARGE SCALE GENOMIC DNA]</scope>
    <source>
        <strain evidence="11 12">ZS-1/3</strain>
    </source>
</reference>
<evidence type="ECO:0000313" key="11">
    <source>
        <dbReference type="EMBL" id="NNU16694.1"/>
    </source>
</evidence>
<dbReference type="Pfam" id="PF07244">
    <property type="entry name" value="POTRA"/>
    <property type="match status" value="4"/>
</dbReference>
<dbReference type="PANTHER" id="PTHR12815">
    <property type="entry name" value="SORTING AND ASSEMBLY MACHINERY SAMM50 PROTEIN FAMILY MEMBER"/>
    <property type="match status" value="1"/>
</dbReference>